<feature type="domain" description="Glycosyl transferase family 51" evidence="12">
    <location>
        <begin position="378"/>
        <end position="529"/>
    </location>
</feature>
<name>A0A538TW83_UNCEI</name>
<gene>
    <name evidence="13" type="ORF">E6K78_03285</name>
</gene>
<feature type="compositionally biased region" description="Low complexity" evidence="11">
    <location>
        <begin position="583"/>
        <end position="594"/>
    </location>
</feature>
<dbReference type="PANTHER" id="PTHR30400:SF0">
    <property type="entry name" value="BIOSYNTHETIC PEPTIDOGLYCAN TRANSGLYCOSYLASE"/>
    <property type="match status" value="1"/>
</dbReference>
<dbReference type="Gene3D" id="1.10.3810.10">
    <property type="entry name" value="Biosynthetic peptidoglycan transglycosylase-like"/>
    <property type="match status" value="1"/>
</dbReference>
<dbReference type="GO" id="GO:0071555">
    <property type="term" value="P:cell wall organization"/>
    <property type="evidence" value="ECO:0007669"/>
    <property type="project" value="UniProtKB-KW"/>
</dbReference>
<proteinExistence type="predicted"/>
<evidence type="ECO:0000256" key="6">
    <source>
        <dbReference type="ARBA" id="ARBA00022960"/>
    </source>
</evidence>
<evidence type="ECO:0000256" key="2">
    <source>
        <dbReference type="ARBA" id="ARBA00022519"/>
    </source>
</evidence>
<evidence type="ECO:0000313" key="14">
    <source>
        <dbReference type="Proteomes" id="UP000316609"/>
    </source>
</evidence>
<dbReference type="Proteomes" id="UP000316609">
    <property type="component" value="Unassembled WGS sequence"/>
</dbReference>
<dbReference type="InterPro" id="IPR011812">
    <property type="entry name" value="Pep_trsgly"/>
</dbReference>
<sequence length="602" mass="65465">MRRRWRLVAAGLALAIGLALLVPPLLTRAIGSRVRAEAARRGLDVTWRSLEVRLPARALLRDPIARASGDTVFQARSLAVALDPLALLLGRTQVSGIEVAHATARLPASHGVDPDTLAPDEPARGRPGDAERALRVRRSAEGVARLVSMPARRLPRLTFDDVTVRSSRGADALWSGVHIAWLGVEPSQGGVRLAASGSILGEREVPFVASLVHAHDDRLSGAIRLEIPDTRGRRTALVLGANGIVRQDRRQGRLVIADGSRFTIGKLPLIVRATIARQGPTLDLTLAARGLTAEQVQGSLPEAVLGPLAKLKVRGSWDYKLALDLDGARPDSVRLAASVVPHGLALDWERSRLDLALEQPFVARIHLPRGREVERELSEANPHFRPLERIASPLVTAVVTNEDGAFFRHRGFNLEAVEGAIADDLRSGSFRRGAGTITMQLVRNLYLGHERTLSRKFQEVVLAWVLEHLTGITKERLLEIYLNIIEWGPNVHGADEAARFYFDRDASEVTVEQALFLATVVPAPSKWRSRFDATGALRPFARAQMHFIGRAMVAKGWLPAESLVSTDSLKVELAGAARAVLFPPDTTGPDTTGPVHDSRLPG</sequence>
<evidence type="ECO:0000256" key="7">
    <source>
        <dbReference type="ARBA" id="ARBA00022984"/>
    </source>
</evidence>
<dbReference type="PANTHER" id="PTHR30400">
    <property type="entry name" value="MONOFUNCTIONAL BIOSYNTHETIC PEPTIDOGLYCAN TRANSGLYCOSYLASE"/>
    <property type="match status" value="1"/>
</dbReference>
<protein>
    <recommendedName>
        <fullName evidence="12">Glycosyl transferase family 51 domain-containing protein</fullName>
    </recommendedName>
</protein>
<feature type="compositionally biased region" description="Basic and acidic residues" evidence="11">
    <location>
        <begin position="121"/>
        <end position="131"/>
    </location>
</feature>
<dbReference type="InterPro" id="IPR023346">
    <property type="entry name" value="Lysozyme-like_dom_sf"/>
</dbReference>
<accession>A0A538TW83</accession>
<keyword evidence="8" id="KW-1133">Transmembrane helix</keyword>
<evidence type="ECO:0000259" key="12">
    <source>
        <dbReference type="Pfam" id="PF00912"/>
    </source>
</evidence>
<dbReference type="AlphaFoldDB" id="A0A538TW83"/>
<dbReference type="SUPFAM" id="SSF53955">
    <property type="entry name" value="Lysozyme-like"/>
    <property type="match status" value="1"/>
</dbReference>
<dbReference type="GO" id="GO:0016763">
    <property type="term" value="F:pentosyltransferase activity"/>
    <property type="evidence" value="ECO:0007669"/>
    <property type="project" value="InterPro"/>
</dbReference>
<keyword evidence="1" id="KW-1003">Cell membrane</keyword>
<evidence type="ECO:0000256" key="3">
    <source>
        <dbReference type="ARBA" id="ARBA00022676"/>
    </source>
</evidence>
<evidence type="ECO:0000256" key="9">
    <source>
        <dbReference type="ARBA" id="ARBA00023136"/>
    </source>
</evidence>
<evidence type="ECO:0000256" key="5">
    <source>
        <dbReference type="ARBA" id="ARBA00022692"/>
    </source>
</evidence>
<evidence type="ECO:0000256" key="1">
    <source>
        <dbReference type="ARBA" id="ARBA00022475"/>
    </source>
</evidence>
<dbReference type="EMBL" id="VBOY01000027">
    <property type="protein sequence ID" value="TMQ67851.1"/>
    <property type="molecule type" value="Genomic_DNA"/>
</dbReference>
<dbReference type="GO" id="GO:0009252">
    <property type="term" value="P:peptidoglycan biosynthetic process"/>
    <property type="evidence" value="ECO:0007669"/>
    <property type="project" value="UniProtKB-KW"/>
</dbReference>
<evidence type="ECO:0000256" key="10">
    <source>
        <dbReference type="ARBA" id="ARBA00023316"/>
    </source>
</evidence>
<dbReference type="Pfam" id="PF00912">
    <property type="entry name" value="Transgly"/>
    <property type="match status" value="1"/>
</dbReference>
<keyword evidence="5" id="KW-0812">Transmembrane</keyword>
<keyword evidence="7" id="KW-0573">Peptidoglycan synthesis</keyword>
<keyword evidence="3" id="KW-0328">Glycosyltransferase</keyword>
<evidence type="ECO:0000313" key="13">
    <source>
        <dbReference type="EMBL" id="TMQ67851.1"/>
    </source>
</evidence>
<dbReference type="InterPro" id="IPR036950">
    <property type="entry name" value="PBP_transglycosylase"/>
</dbReference>
<evidence type="ECO:0000256" key="8">
    <source>
        <dbReference type="ARBA" id="ARBA00022989"/>
    </source>
</evidence>
<evidence type="ECO:0000256" key="11">
    <source>
        <dbReference type="SAM" id="MobiDB-lite"/>
    </source>
</evidence>
<dbReference type="GO" id="GO:0016020">
    <property type="term" value="C:membrane"/>
    <property type="evidence" value="ECO:0007669"/>
    <property type="project" value="InterPro"/>
</dbReference>
<evidence type="ECO:0000256" key="4">
    <source>
        <dbReference type="ARBA" id="ARBA00022679"/>
    </source>
</evidence>
<feature type="region of interest" description="Disordered" evidence="11">
    <location>
        <begin position="582"/>
        <end position="602"/>
    </location>
</feature>
<reference evidence="13 14" key="1">
    <citation type="journal article" date="2019" name="Nat. Microbiol.">
        <title>Mediterranean grassland soil C-N compound turnover is dependent on rainfall and depth, and is mediated by genomically divergent microorganisms.</title>
        <authorList>
            <person name="Diamond S."/>
            <person name="Andeer P.F."/>
            <person name="Li Z."/>
            <person name="Crits-Christoph A."/>
            <person name="Burstein D."/>
            <person name="Anantharaman K."/>
            <person name="Lane K.R."/>
            <person name="Thomas B.C."/>
            <person name="Pan C."/>
            <person name="Northen T.R."/>
            <person name="Banfield J.F."/>
        </authorList>
    </citation>
    <scope>NUCLEOTIDE SEQUENCE [LARGE SCALE GENOMIC DNA]</scope>
    <source>
        <strain evidence="13">WS_8</strain>
    </source>
</reference>
<comment type="caution">
    <text evidence="13">The sequence shown here is derived from an EMBL/GenBank/DDBJ whole genome shotgun (WGS) entry which is preliminary data.</text>
</comment>
<keyword evidence="10" id="KW-0961">Cell wall biogenesis/degradation</keyword>
<keyword evidence="2" id="KW-0997">Cell inner membrane</keyword>
<organism evidence="13 14">
    <name type="scientific">Eiseniibacteriota bacterium</name>
    <dbReference type="NCBI Taxonomy" id="2212470"/>
    <lineage>
        <taxon>Bacteria</taxon>
        <taxon>Candidatus Eiseniibacteriota</taxon>
    </lineage>
</organism>
<dbReference type="InterPro" id="IPR001264">
    <property type="entry name" value="Glyco_trans_51"/>
</dbReference>
<dbReference type="GO" id="GO:0008360">
    <property type="term" value="P:regulation of cell shape"/>
    <property type="evidence" value="ECO:0007669"/>
    <property type="project" value="UniProtKB-KW"/>
</dbReference>
<feature type="region of interest" description="Disordered" evidence="11">
    <location>
        <begin position="108"/>
        <end position="131"/>
    </location>
</feature>
<keyword evidence="6" id="KW-0133">Cell shape</keyword>
<keyword evidence="9" id="KW-0472">Membrane</keyword>
<keyword evidence="4" id="KW-0808">Transferase</keyword>
<dbReference type="GO" id="GO:0009274">
    <property type="term" value="C:peptidoglycan-based cell wall"/>
    <property type="evidence" value="ECO:0007669"/>
    <property type="project" value="InterPro"/>
</dbReference>